<comment type="caution">
    <text evidence="2">The sequence shown here is derived from an EMBL/GenBank/DDBJ whole genome shotgun (WGS) entry which is preliminary data.</text>
</comment>
<protein>
    <submittedName>
        <fullName evidence="2">Uncharacterized protein</fullName>
    </submittedName>
</protein>
<dbReference type="AlphaFoldDB" id="A0A5C6CEZ4"/>
<dbReference type="Proteomes" id="UP000316304">
    <property type="component" value="Unassembled WGS sequence"/>
</dbReference>
<organism evidence="2 3">
    <name type="scientific">Novipirellula galeiformis</name>
    <dbReference type="NCBI Taxonomy" id="2528004"/>
    <lineage>
        <taxon>Bacteria</taxon>
        <taxon>Pseudomonadati</taxon>
        <taxon>Planctomycetota</taxon>
        <taxon>Planctomycetia</taxon>
        <taxon>Pirellulales</taxon>
        <taxon>Pirellulaceae</taxon>
        <taxon>Novipirellula</taxon>
    </lineage>
</organism>
<keyword evidence="3" id="KW-1185">Reference proteome</keyword>
<dbReference type="EMBL" id="SJPT01000004">
    <property type="protein sequence ID" value="TWU23463.1"/>
    <property type="molecule type" value="Genomic_DNA"/>
</dbReference>
<reference evidence="2 3" key="1">
    <citation type="submission" date="2019-02" db="EMBL/GenBank/DDBJ databases">
        <title>Deep-cultivation of Planctomycetes and their phenomic and genomic characterization uncovers novel biology.</title>
        <authorList>
            <person name="Wiegand S."/>
            <person name="Jogler M."/>
            <person name="Boedeker C."/>
            <person name="Pinto D."/>
            <person name="Vollmers J."/>
            <person name="Rivas-Marin E."/>
            <person name="Kohn T."/>
            <person name="Peeters S.H."/>
            <person name="Heuer A."/>
            <person name="Rast P."/>
            <person name="Oberbeckmann S."/>
            <person name="Bunk B."/>
            <person name="Jeske O."/>
            <person name="Meyerdierks A."/>
            <person name="Storesund J.E."/>
            <person name="Kallscheuer N."/>
            <person name="Luecker S."/>
            <person name="Lage O.M."/>
            <person name="Pohl T."/>
            <person name="Merkel B.J."/>
            <person name="Hornburger P."/>
            <person name="Mueller R.-W."/>
            <person name="Bruemmer F."/>
            <person name="Labrenz M."/>
            <person name="Spormann A.M."/>
            <person name="Op Den Camp H."/>
            <person name="Overmann J."/>
            <person name="Amann R."/>
            <person name="Jetten M.S.M."/>
            <person name="Mascher T."/>
            <person name="Medema M.H."/>
            <person name="Devos D.P."/>
            <person name="Kaster A.-K."/>
            <person name="Ovreas L."/>
            <person name="Rohde M."/>
            <person name="Galperin M.Y."/>
            <person name="Jogler C."/>
        </authorList>
    </citation>
    <scope>NUCLEOTIDE SEQUENCE [LARGE SCALE GENOMIC DNA]</scope>
    <source>
        <strain evidence="2 3">Pla52o</strain>
    </source>
</reference>
<evidence type="ECO:0000313" key="3">
    <source>
        <dbReference type="Proteomes" id="UP000316304"/>
    </source>
</evidence>
<sequence length="43" mass="4827">MSSTETTDSNSRPNILPMPIHDPPHRADDDPQSMAVEETLFFV</sequence>
<name>A0A5C6CEZ4_9BACT</name>
<accession>A0A5C6CEZ4</accession>
<feature type="compositionally biased region" description="Polar residues" evidence="1">
    <location>
        <begin position="1"/>
        <end position="13"/>
    </location>
</feature>
<evidence type="ECO:0000256" key="1">
    <source>
        <dbReference type="SAM" id="MobiDB-lite"/>
    </source>
</evidence>
<evidence type="ECO:0000313" key="2">
    <source>
        <dbReference type="EMBL" id="TWU23463.1"/>
    </source>
</evidence>
<proteinExistence type="predicted"/>
<feature type="region of interest" description="Disordered" evidence="1">
    <location>
        <begin position="1"/>
        <end position="31"/>
    </location>
</feature>
<dbReference type="RefSeq" id="WP_261343346.1">
    <property type="nucleotide sequence ID" value="NZ_SJPT01000004.1"/>
</dbReference>
<gene>
    <name evidence="2" type="ORF">Pla52o_29990</name>
</gene>